<feature type="domain" description="Glycoside hydrolase family 65 N-terminal" evidence="3">
    <location>
        <begin position="130"/>
        <end position="378"/>
    </location>
</feature>
<dbReference type="GO" id="GO:0016757">
    <property type="term" value="F:glycosyltransferase activity"/>
    <property type="evidence" value="ECO:0007669"/>
    <property type="project" value="UniProtKB-ARBA"/>
</dbReference>
<evidence type="ECO:0000259" key="2">
    <source>
        <dbReference type="Pfam" id="PF03633"/>
    </source>
</evidence>
<name>A0A0R1IZM8_9LACO</name>
<dbReference type="Pfam" id="PF03633">
    <property type="entry name" value="Glyco_hydro_65C"/>
    <property type="match status" value="1"/>
</dbReference>
<protein>
    <submittedName>
        <fullName evidence="4">Glycosyl hydrolase</fullName>
    </submittedName>
</protein>
<dbReference type="GO" id="GO:0030246">
    <property type="term" value="F:carbohydrate binding"/>
    <property type="evidence" value="ECO:0007669"/>
    <property type="project" value="InterPro"/>
</dbReference>
<dbReference type="Pfam" id="PF03632">
    <property type="entry name" value="Glyco_hydro_65m"/>
    <property type="match status" value="1"/>
</dbReference>
<dbReference type="SUPFAM" id="SSF48208">
    <property type="entry name" value="Six-hairpin glycosidases"/>
    <property type="match status" value="1"/>
</dbReference>
<dbReference type="GO" id="GO:0004553">
    <property type="term" value="F:hydrolase activity, hydrolyzing O-glycosyl compounds"/>
    <property type="evidence" value="ECO:0007669"/>
    <property type="project" value="TreeGrafter"/>
</dbReference>
<gene>
    <name evidence="4" type="ORF">FC72_GL000338</name>
</gene>
<dbReference type="SUPFAM" id="SSF74650">
    <property type="entry name" value="Galactose mutarotase-like"/>
    <property type="match status" value="1"/>
</dbReference>
<dbReference type="PANTHER" id="PTHR11051">
    <property type="entry name" value="GLYCOSYL HYDROLASE-RELATED"/>
    <property type="match status" value="1"/>
</dbReference>
<organism evidence="4 5">
    <name type="scientific">Companilactobacillus tucceti DSM 20183</name>
    <dbReference type="NCBI Taxonomy" id="1423811"/>
    <lineage>
        <taxon>Bacteria</taxon>
        <taxon>Bacillati</taxon>
        <taxon>Bacillota</taxon>
        <taxon>Bacilli</taxon>
        <taxon>Lactobacillales</taxon>
        <taxon>Lactobacillaceae</taxon>
        <taxon>Companilactobacillus</taxon>
    </lineage>
</organism>
<dbReference type="PATRIC" id="fig|1423811.3.peg.339"/>
<feature type="domain" description="Glycoside hydrolase family 65 central catalytic" evidence="1">
    <location>
        <begin position="431"/>
        <end position="831"/>
    </location>
</feature>
<dbReference type="InterPro" id="IPR011013">
    <property type="entry name" value="Gal_mutarotase_sf_dom"/>
</dbReference>
<dbReference type="Proteomes" id="UP000050929">
    <property type="component" value="Unassembled WGS sequence"/>
</dbReference>
<dbReference type="GO" id="GO:0005975">
    <property type="term" value="P:carbohydrate metabolic process"/>
    <property type="evidence" value="ECO:0007669"/>
    <property type="project" value="InterPro"/>
</dbReference>
<proteinExistence type="predicted"/>
<evidence type="ECO:0000313" key="4">
    <source>
        <dbReference type="EMBL" id="KRK64456.1"/>
    </source>
</evidence>
<accession>A0A0R1IZM8</accession>
<dbReference type="InterPro" id="IPR008928">
    <property type="entry name" value="6-hairpin_glycosidase_sf"/>
</dbReference>
<dbReference type="InterPro" id="IPR012341">
    <property type="entry name" value="6hp_glycosidase-like_sf"/>
</dbReference>
<evidence type="ECO:0000313" key="5">
    <source>
        <dbReference type="Proteomes" id="UP000050929"/>
    </source>
</evidence>
<dbReference type="Gene3D" id="2.70.98.40">
    <property type="entry name" value="Glycoside hydrolase, family 65, N-terminal domain"/>
    <property type="match status" value="1"/>
</dbReference>
<reference evidence="4 5" key="1">
    <citation type="journal article" date="2015" name="Genome Announc.">
        <title>Expanding the biotechnology potential of lactobacilli through comparative genomics of 213 strains and associated genera.</title>
        <authorList>
            <person name="Sun Z."/>
            <person name="Harris H.M."/>
            <person name="McCann A."/>
            <person name="Guo C."/>
            <person name="Argimon S."/>
            <person name="Zhang W."/>
            <person name="Yang X."/>
            <person name="Jeffery I.B."/>
            <person name="Cooney J.C."/>
            <person name="Kagawa T.F."/>
            <person name="Liu W."/>
            <person name="Song Y."/>
            <person name="Salvetti E."/>
            <person name="Wrobel A."/>
            <person name="Rasinkangas P."/>
            <person name="Parkhill J."/>
            <person name="Rea M.C."/>
            <person name="O'Sullivan O."/>
            <person name="Ritari J."/>
            <person name="Douillard F.P."/>
            <person name="Paul Ross R."/>
            <person name="Yang R."/>
            <person name="Briner A.E."/>
            <person name="Felis G.E."/>
            <person name="de Vos W.M."/>
            <person name="Barrangou R."/>
            <person name="Klaenhammer T.R."/>
            <person name="Caufield P.W."/>
            <person name="Cui Y."/>
            <person name="Zhang H."/>
            <person name="O'Toole P.W."/>
        </authorList>
    </citation>
    <scope>NUCLEOTIDE SEQUENCE [LARGE SCALE GENOMIC DNA]</scope>
    <source>
        <strain evidence="4 5">DSM 20183</strain>
    </source>
</reference>
<keyword evidence="5" id="KW-1185">Reference proteome</keyword>
<comment type="caution">
    <text evidence="4">The sequence shown here is derived from an EMBL/GenBank/DDBJ whole genome shotgun (WGS) entry which is preliminary data.</text>
</comment>
<keyword evidence="4" id="KW-0378">Hydrolase</keyword>
<dbReference type="AlphaFoldDB" id="A0A0R1IZM8"/>
<dbReference type="InterPro" id="IPR005195">
    <property type="entry name" value="Glyco_hydro_65_M"/>
</dbReference>
<dbReference type="InterPro" id="IPR005194">
    <property type="entry name" value="Glyco_hydro_65_C"/>
</dbReference>
<dbReference type="InterPro" id="IPR037018">
    <property type="entry name" value="GH65_N"/>
</dbReference>
<dbReference type="Gene3D" id="1.50.10.10">
    <property type="match status" value="1"/>
</dbReference>
<dbReference type="STRING" id="1423811.FC72_GL000338"/>
<sequence>MNWENIIMLPLYLTVTDKYLKYSYKDTDRNESVKKIYNLNPALDLDANFSNFKSKVPEFFDVVVIMNPIDIEIRDTIVSCANRPIDISLYMENLFHVPTVGIHNVKKYGLQKATDDEKDYAGWHLDYYGTYEGKKQYGQESLLTIGNGYFGVRGAYLESRANDNGYPGTYVAGVYNQLTTFINNQDISNEDLVNLPNAQYTTFSIDDGDFFELRDEDIETVYRTLNMKNGILSTIMYVSLQNGKKLKVTTKKVAHMHHFHCYSLQYTVEPLNFSGKIKIYTEIDGAVSNKNVKRYRTLDHHHLRIDKTEVSDNFALLLAHTRNSHVDIAVSSVISSPNEVEPKIHSDKSQEKIGQYMTFEAKENQSYTMEKTVSIYTSLETKGDLIEVLKANTYHHNFSDIIKNSTRAWNEIWDDEYLEIDGDITSQKLLRMNAYHLTITAHQNVNKHLDVSVGSRGLHGEAYRGHIFWDELFILPYYNIHYPKLVKSLLMYRYNRLDAAKKYAQESGYQGAMYPWQSAMYGDEQSQSIHLNPITNHWEPDNSRKQHHVSLAIAYNVWNYYNMSNDEEFLQEYGLEILLNIAKFWISLAEYDGETKKYSINDVMGPDEFHEGYPGAKTGGLKNNAYTNIMTSWLFKKVEQIINNESSEVLRENFSRSHFTDDDLDKMHDIRCNLKLEYSKNQILGQFEGYFKLKLINFDFYRRQYGNIERMDRILKAEGDSPDNYQVAKQADALMPIYNLRVGTFLEIMKDLGYEVDDEDKFIENNIRYYLSRTTHGSSLSRIVYSMLALKVNDLDLAWKLFDDSLTSDYYDIQGGTTAEGIHLGVMGATLNVVIECFAGVDYRGQELKIDPKVPESWNNIKFNMNFKNIHYYFEVDHEQIKIKANKDTHVIFREQSIDIKADKERIINYSKVALQS</sequence>
<dbReference type="EMBL" id="AZDG01000011">
    <property type="protein sequence ID" value="KRK64456.1"/>
    <property type="molecule type" value="Genomic_DNA"/>
</dbReference>
<evidence type="ECO:0000259" key="1">
    <source>
        <dbReference type="Pfam" id="PF03632"/>
    </source>
</evidence>
<evidence type="ECO:0000259" key="3">
    <source>
        <dbReference type="Pfam" id="PF03636"/>
    </source>
</evidence>
<dbReference type="PANTHER" id="PTHR11051:SF8">
    <property type="entry name" value="PROTEIN-GLUCOSYLGALACTOSYLHYDROXYLYSINE GLUCOSIDASE"/>
    <property type="match status" value="1"/>
</dbReference>
<dbReference type="Pfam" id="PF03636">
    <property type="entry name" value="Glyco_hydro_65N"/>
    <property type="match status" value="1"/>
</dbReference>
<dbReference type="InterPro" id="IPR005196">
    <property type="entry name" value="Glyco_hydro_65_N"/>
</dbReference>
<feature type="domain" description="Glycoside hydrolase family 65 C-terminal" evidence="2">
    <location>
        <begin position="844"/>
        <end position="888"/>
    </location>
</feature>
<dbReference type="Gene3D" id="2.60.420.10">
    <property type="entry name" value="Maltose phosphorylase, domain 3"/>
    <property type="match status" value="1"/>
</dbReference>